<reference evidence="2" key="1">
    <citation type="submission" date="2018-05" db="EMBL/GenBank/DDBJ databases">
        <authorList>
            <person name="Lanie J.A."/>
            <person name="Ng W.-L."/>
            <person name="Kazmierczak K.M."/>
            <person name="Andrzejewski T.M."/>
            <person name="Davidsen T.M."/>
            <person name="Wayne K.J."/>
            <person name="Tettelin H."/>
            <person name="Glass J.I."/>
            <person name="Rusch D."/>
            <person name="Podicherti R."/>
            <person name="Tsui H.-C.T."/>
            <person name="Winkler M.E."/>
        </authorList>
    </citation>
    <scope>NUCLEOTIDE SEQUENCE</scope>
</reference>
<dbReference type="Pfam" id="PF01863">
    <property type="entry name" value="YgjP-like"/>
    <property type="match status" value="1"/>
</dbReference>
<organism evidence="2">
    <name type="scientific">marine metagenome</name>
    <dbReference type="NCBI Taxonomy" id="408172"/>
    <lineage>
        <taxon>unclassified sequences</taxon>
        <taxon>metagenomes</taxon>
        <taxon>ecological metagenomes</taxon>
    </lineage>
</organism>
<feature type="domain" description="YgjP-like metallopeptidase" evidence="1">
    <location>
        <begin position="1"/>
        <end position="62"/>
    </location>
</feature>
<dbReference type="EMBL" id="UINC01224268">
    <property type="protein sequence ID" value="SVE53817.1"/>
    <property type="molecule type" value="Genomic_DNA"/>
</dbReference>
<accession>A0A383EAD4</accession>
<sequence length="75" mass="8615">WGSCSGEGTISLNASILLLPPEQAEYLLVHELCHLRHLNHCERFWRAVGEFSPRYRELDAAVNRVWASMPAWVSH</sequence>
<name>A0A383EAD4_9ZZZZ</name>
<feature type="non-terminal residue" evidence="2">
    <location>
        <position position="1"/>
    </location>
</feature>
<dbReference type="InterPro" id="IPR053136">
    <property type="entry name" value="UTP_pyrophosphatase-like"/>
</dbReference>
<evidence type="ECO:0000313" key="2">
    <source>
        <dbReference type="EMBL" id="SVE53817.1"/>
    </source>
</evidence>
<dbReference type="Gene3D" id="3.30.2010.10">
    <property type="entry name" value="Metalloproteases ('zincins'), catalytic domain"/>
    <property type="match status" value="1"/>
</dbReference>
<gene>
    <name evidence="2" type="ORF">METZ01_LOCUS506671</name>
</gene>
<proteinExistence type="predicted"/>
<dbReference type="InterPro" id="IPR002725">
    <property type="entry name" value="YgjP-like_metallopeptidase"/>
</dbReference>
<evidence type="ECO:0000259" key="1">
    <source>
        <dbReference type="Pfam" id="PF01863"/>
    </source>
</evidence>
<dbReference type="CDD" id="cd07344">
    <property type="entry name" value="M48_yhfN_like"/>
    <property type="match status" value="1"/>
</dbReference>
<protein>
    <recommendedName>
        <fullName evidence="1">YgjP-like metallopeptidase domain-containing protein</fullName>
    </recommendedName>
</protein>
<dbReference type="PANTHER" id="PTHR30399">
    <property type="entry name" value="UNCHARACTERIZED PROTEIN YGJP"/>
    <property type="match status" value="1"/>
</dbReference>
<dbReference type="AlphaFoldDB" id="A0A383EAD4"/>
<dbReference type="PANTHER" id="PTHR30399:SF1">
    <property type="entry name" value="UTP PYROPHOSPHATASE"/>
    <property type="match status" value="1"/>
</dbReference>